<dbReference type="InterPro" id="IPR014757">
    <property type="entry name" value="Tscrpt_reg_IclR_C"/>
</dbReference>
<dbReference type="InterPro" id="IPR036390">
    <property type="entry name" value="WH_DNA-bd_sf"/>
</dbReference>
<dbReference type="PROSITE" id="PS51078">
    <property type="entry name" value="ICLR_ED"/>
    <property type="match status" value="1"/>
</dbReference>
<dbReference type="Pfam" id="PF01614">
    <property type="entry name" value="IclR_C"/>
    <property type="match status" value="1"/>
</dbReference>
<evidence type="ECO:0000313" key="6">
    <source>
        <dbReference type="EMBL" id="MEN2769008.1"/>
    </source>
</evidence>
<dbReference type="Gene3D" id="3.30.450.40">
    <property type="match status" value="1"/>
</dbReference>
<keyword evidence="3" id="KW-0804">Transcription</keyword>
<evidence type="ECO:0000259" key="4">
    <source>
        <dbReference type="PROSITE" id="PS51077"/>
    </source>
</evidence>
<comment type="caution">
    <text evidence="6">The sequence shown here is derived from an EMBL/GenBank/DDBJ whole genome shotgun (WGS) entry which is preliminary data.</text>
</comment>
<evidence type="ECO:0000259" key="5">
    <source>
        <dbReference type="PROSITE" id="PS51078"/>
    </source>
</evidence>
<accession>A0ABU9XNA7</accession>
<dbReference type="Proteomes" id="UP001444625">
    <property type="component" value="Unassembled WGS sequence"/>
</dbReference>
<organism evidence="6 7">
    <name type="scientific">Ornithinibacillus xuwenensis</name>
    <dbReference type="NCBI Taxonomy" id="3144668"/>
    <lineage>
        <taxon>Bacteria</taxon>
        <taxon>Bacillati</taxon>
        <taxon>Bacillota</taxon>
        <taxon>Bacilli</taxon>
        <taxon>Bacillales</taxon>
        <taxon>Bacillaceae</taxon>
        <taxon>Ornithinibacillus</taxon>
    </lineage>
</organism>
<dbReference type="Gene3D" id="1.10.10.10">
    <property type="entry name" value="Winged helix-like DNA-binding domain superfamily/Winged helix DNA-binding domain"/>
    <property type="match status" value="1"/>
</dbReference>
<dbReference type="SMART" id="SM00346">
    <property type="entry name" value="HTH_ICLR"/>
    <property type="match status" value="1"/>
</dbReference>
<evidence type="ECO:0000256" key="2">
    <source>
        <dbReference type="ARBA" id="ARBA00023125"/>
    </source>
</evidence>
<dbReference type="InterPro" id="IPR029016">
    <property type="entry name" value="GAF-like_dom_sf"/>
</dbReference>
<dbReference type="EMBL" id="JBDIML010000009">
    <property type="protein sequence ID" value="MEN2769008.1"/>
    <property type="molecule type" value="Genomic_DNA"/>
</dbReference>
<name>A0ABU9XNA7_9BACI</name>
<dbReference type="SUPFAM" id="SSF55781">
    <property type="entry name" value="GAF domain-like"/>
    <property type="match status" value="1"/>
</dbReference>
<dbReference type="InterPro" id="IPR050707">
    <property type="entry name" value="HTH_MetabolicPath_Reg"/>
</dbReference>
<sequence length="253" mass="28491">MVKKYWVPAIEKANLIIEQIAKHPNELRLIDLSNRLEINKSSMYSLLNTLETLGWINKEKSETYTLGSVLGFIGSTYLNQFNILETFSKEAKEAIAKVDEHVQLGKLIGSDVFYIGREEGSSPVRLVTDPGTRYPAYASAIGKIQLSKYTYEELEAVYPEGSFVKKTSYTVETVDQLWEQLKAAQANGYVVEEQEGAEGFYCVAAPVYDHNNQIAYGVSFTMTEHSWKKKKDVAREEIMKLARKLSTNGGHIG</sequence>
<gene>
    <name evidence="6" type="ORF">ABC228_17685</name>
</gene>
<protein>
    <submittedName>
        <fullName evidence="6">IclR family transcriptional regulator</fullName>
    </submittedName>
</protein>
<evidence type="ECO:0000313" key="7">
    <source>
        <dbReference type="Proteomes" id="UP001444625"/>
    </source>
</evidence>
<dbReference type="SUPFAM" id="SSF46785">
    <property type="entry name" value="Winged helix' DNA-binding domain"/>
    <property type="match status" value="1"/>
</dbReference>
<keyword evidence="1" id="KW-0805">Transcription regulation</keyword>
<evidence type="ECO:0000256" key="3">
    <source>
        <dbReference type="ARBA" id="ARBA00023163"/>
    </source>
</evidence>
<feature type="domain" description="IclR-ED" evidence="5">
    <location>
        <begin position="69"/>
        <end position="251"/>
    </location>
</feature>
<keyword evidence="7" id="KW-1185">Reference proteome</keyword>
<dbReference type="PANTHER" id="PTHR30136">
    <property type="entry name" value="HELIX-TURN-HELIX TRANSCRIPTIONAL REGULATOR, ICLR FAMILY"/>
    <property type="match status" value="1"/>
</dbReference>
<dbReference type="RefSeq" id="WP_345826507.1">
    <property type="nucleotide sequence ID" value="NZ_JBDIML010000009.1"/>
</dbReference>
<reference evidence="6 7" key="1">
    <citation type="submission" date="2024-05" db="EMBL/GenBank/DDBJ databases">
        <authorList>
            <person name="Haq I."/>
            <person name="Ullah Z."/>
            <person name="Ahmad R."/>
            <person name="Li M."/>
            <person name="Tong Y."/>
        </authorList>
    </citation>
    <scope>NUCLEOTIDE SEQUENCE [LARGE SCALE GENOMIC DNA]</scope>
    <source>
        <strain evidence="6 7">16A2E</strain>
    </source>
</reference>
<dbReference type="PANTHER" id="PTHR30136:SF24">
    <property type="entry name" value="HTH-TYPE TRANSCRIPTIONAL REPRESSOR ALLR"/>
    <property type="match status" value="1"/>
</dbReference>
<evidence type="ECO:0000256" key="1">
    <source>
        <dbReference type="ARBA" id="ARBA00023015"/>
    </source>
</evidence>
<dbReference type="InterPro" id="IPR005471">
    <property type="entry name" value="Tscrpt_reg_IclR_N"/>
</dbReference>
<dbReference type="InterPro" id="IPR036388">
    <property type="entry name" value="WH-like_DNA-bd_sf"/>
</dbReference>
<feature type="domain" description="HTH iclR-type" evidence="4">
    <location>
        <begin position="7"/>
        <end position="68"/>
    </location>
</feature>
<dbReference type="PROSITE" id="PS51077">
    <property type="entry name" value="HTH_ICLR"/>
    <property type="match status" value="1"/>
</dbReference>
<proteinExistence type="predicted"/>
<dbReference type="Pfam" id="PF09339">
    <property type="entry name" value="HTH_IclR"/>
    <property type="match status" value="1"/>
</dbReference>
<keyword evidence="2" id="KW-0238">DNA-binding</keyword>